<gene>
    <name evidence="10" type="primary">Znf99</name>
    <name evidence="10" type="ORF">CHOACU_R15420</name>
</gene>
<dbReference type="SUPFAM" id="SSF57667">
    <property type="entry name" value="beta-beta-alpha zinc fingers"/>
    <property type="match status" value="2"/>
</dbReference>
<dbReference type="PANTHER" id="PTHR16515">
    <property type="entry name" value="PR DOMAIN ZINC FINGER PROTEIN"/>
    <property type="match status" value="1"/>
</dbReference>
<comment type="caution">
    <text evidence="10">The sequence shown here is derived from an EMBL/GenBank/DDBJ whole genome shotgun (WGS) entry which is preliminary data.</text>
</comment>
<dbReference type="FunFam" id="3.30.160.60:FF:001004">
    <property type="entry name" value="Zinc finger protein 426"/>
    <property type="match status" value="1"/>
</dbReference>
<evidence type="ECO:0000256" key="8">
    <source>
        <dbReference type="PROSITE-ProRule" id="PRU00042"/>
    </source>
</evidence>
<dbReference type="FunFam" id="3.30.160.60:FF:000446">
    <property type="entry name" value="Zinc finger protein"/>
    <property type="match status" value="1"/>
</dbReference>
<keyword evidence="7" id="KW-0539">Nucleus</keyword>
<name>A0A7L0UPT5_CHOAC</name>
<dbReference type="InterPro" id="IPR036236">
    <property type="entry name" value="Znf_C2H2_sf"/>
</dbReference>
<evidence type="ECO:0000256" key="2">
    <source>
        <dbReference type="ARBA" id="ARBA00022723"/>
    </source>
</evidence>
<keyword evidence="11" id="KW-1185">Reference proteome</keyword>
<dbReference type="PROSITE" id="PS50157">
    <property type="entry name" value="ZINC_FINGER_C2H2_2"/>
    <property type="match status" value="2"/>
</dbReference>
<dbReference type="InterPro" id="IPR050331">
    <property type="entry name" value="Zinc_finger"/>
</dbReference>
<protein>
    <submittedName>
        <fullName evidence="10">ZNF99 protein</fullName>
    </submittedName>
</protein>
<evidence type="ECO:0000313" key="10">
    <source>
        <dbReference type="EMBL" id="NXL69106.1"/>
    </source>
</evidence>
<dbReference type="Pfam" id="PF07503">
    <property type="entry name" value="zf-HYPF"/>
    <property type="match status" value="1"/>
</dbReference>
<dbReference type="Pfam" id="PF00096">
    <property type="entry name" value="zf-C2H2"/>
    <property type="match status" value="1"/>
</dbReference>
<evidence type="ECO:0000256" key="4">
    <source>
        <dbReference type="ARBA" id="ARBA00022771"/>
    </source>
</evidence>
<evidence type="ECO:0000259" key="9">
    <source>
        <dbReference type="PROSITE" id="PS50157"/>
    </source>
</evidence>
<dbReference type="EMBL" id="VXAQ01007122">
    <property type="protein sequence ID" value="NXL69106.1"/>
    <property type="molecule type" value="Genomic_DNA"/>
</dbReference>
<feature type="non-terminal residue" evidence="10">
    <location>
        <position position="69"/>
    </location>
</feature>
<evidence type="ECO:0000256" key="1">
    <source>
        <dbReference type="ARBA" id="ARBA00004123"/>
    </source>
</evidence>
<evidence type="ECO:0000256" key="6">
    <source>
        <dbReference type="ARBA" id="ARBA00023125"/>
    </source>
</evidence>
<dbReference type="GO" id="GO:0005634">
    <property type="term" value="C:nucleus"/>
    <property type="evidence" value="ECO:0007669"/>
    <property type="project" value="UniProtKB-SubCell"/>
</dbReference>
<keyword evidence="4 8" id="KW-0863">Zinc-finger</keyword>
<feature type="domain" description="C2H2-type" evidence="9">
    <location>
        <begin position="57"/>
        <end position="69"/>
    </location>
</feature>
<dbReference type="Proteomes" id="UP000568556">
    <property type="component" value="Unassembled WGS sequence"/>
</dbReference>
<dbReference type="PANTHER" id="PTHR16515:SF49">
    <property type="entry name" value="GASTRULA ZINC FINGER PROTEIN XLCGF49.1-LIKE-RELATED"/>
    <property type="match status" value="1"/>
</dbReference>
<keyword evidence="5" id="KW-0862">Zinc</keyword>
<keyword evidence="2" id="KW-0479">Metal-binding</keyword>
<evidence type="ECO:0000256" key="3">
    <source>
        <dbReference type="ARBA" id="ARBA00022737"/>
    </source>
</evidence>
<dbReference type="GO" id="GO:0008270">
    <property type="term" value="F:zinc ion binding"/>
    <property type="evidence" value="ECO:0007669"/>
    <property type="project" value="UniProtKB-KW"/>
</dbReference>
<evidence type="ECO:0000256" key="5">
    <source>
        <dbReference type="ARBA" id="ARBA00022833"/>
    </source>
</evidence>
<evidence type="ECO:0000256" key="7">
    <source>
        <dbReference type="ARBA" id="ARBA00023242"/>
    </source>
</evidence>
<dbReference type="InterPro" id="IPR011125">
    <property type="entry name" value="Znf_HypF"/>
</dbReference>
<organism evidence="10 11">
    <name type="scientific">Chordeiles acutipennis</name>
    <name type="common">Lesser nighthawk</name>
    <name type="synonym">Caprimulgus acutipennis</name>
    <dbReference type="NCBI Taxonomy" id="118183"/>
    <lineage>
        <taxon>Eukaryota</taxon>
        <taxon>Metazoa</taxon>
        <taxon>Chordata</taxon>
        <taxon>Craniata</taxon>
        <taxon>Vertebrata</taxon>
        <taxon>Euteleostomi</taxon>
        <taxon>Archelosauria</taxon>
        <taxon>Archosauria</taxon>
        <taxon>Dinosauria</taxon>
        <taxon>Saurischia</taxon>
        <taxon>Theropoda</taxon>
        <taxon>Coelurosauria</taxon>
        <taxon>Aves</taxon>
        <taxon>Neognathae</taxon>
        <taxon>Neoaves</taxon>
        <taxon>Strisores</taxon>
        <taxon>Caprimulgiformes</taxon>
        <taxon>Caprimulgidae</taxon>
        <taxon>Chordeilinae</taxon>
        <taxon>Chordeiles</taxon>
    </lineage>
</organism>
<comment type="subcellular location">
    <subcellularLocation>
        <location evidence="1">Nucleus</location>
    </subcellularLocation>
</comment>
<dbReference type="InterPro" id="IPR013087">
    <property type="entry name" value="Znf_C2H2_type"/>
</dbReference>
<dbReference type="AlphaFoldDB" id="A0A7L0UPT5"/>
<accession>A0A7L0UPT5</accession>
<keyword evidence="6" id="KW-0238">DNA-binding</keyword>
<evidence type="ECO:0000313" key="11">
    <source>
        <dbReference type="Proteomes" id="UP000568556"/>
    </source>
</evidence>
<dbReference type="Gene3D" id="3.30.160.60">
    <property type="entry name" value="Classic Zinc Finger"/>
    <property type="match status" value="2"/>
</dbReference>
<sequence length="69" mass="7769">AKPYRCQACGKAYAQPSSLRHHQPEEPLSCPHCGATFFWTCQLTRHLPTCRSTVKPYRCPECGKAFAQS</sequence>
<proteinExistence type="predicted"/>
<reference evidence="10 11" key="1">
    <citation type="submission" date="2019-09" db="EMBL/GenBank/DDBJ databases">
        <title>Bird 10,000 Genomes (B10K) Project - Family phase.</title>
        <authorList>
            <person name="Zhang G."/>
        </authorList>
    </citation>
    <scope>NUCLEOTIDE SEQUENCE [LARGE SCALE GENOMIC DNA]</scope>
    <source>
        <strain evidence="10">B10K-DU-008-62</strain>
        <tissue evidence="10">Mixed tissue sample</tissue>
    </source>
</reference>
<dbReference type="OrthoDB" id="6077919at2759"/>
<feature type="domain" description="C2H2-type" evidence="9">
    <location>
        <begin position="4"/>
        <end position="37"/>
    </location>
</feature>
<dbReference type="GO" id="GO:0003677">
    <property type="term" value="F:DNA binding"/>
    <property type="evidence" value="ECO:0007669"/>
    <property type="project" value="UniProtKB-KW"/>
</dbReference>
<feature type="non-terminal residue" evidence="10">
    <location>
        <position position="1"/>
    </location>
</feature>
<keyword evidence="3" id="KW-0677">Repeat</keyword>
<dbReference type="GO" id="GO:0010468">
    <property type="term" value="P:regulation of gene expression"/>
    <property type="evidence" value="ECO:0007669"/>
    <property type="project" value="TreeGrafter"/>
</dbReference>